<organism evidence="9">
    <name type="scientific">Petromyces alliaceus</name>
    <name type="common">Aspergillus alliaceus</name>
    <dbReference type="NCBI Taxonomy" id="209559"/>
    <lineage>
        <taxon>Eukaryota</taxon>
        <taxon>Fungi</taxon>
        <taxon>Dikarya</taxon>
        <taxon>Ascomycota</taxon>
        <taxon>Pezizomycotina</taxon>
        <taxon>Eurotiomycetes</taxon>
        <taxon>Eurotiomycetidae</taxon>
        <taxon>Eurotiales</taxon>
        <taxon>Aspergillaceae</taxon>
        <taxon>Aspergillus</taxon>
        <taxon>Aspergillus subgen. Circumdati</taxon>
    </lineage>
</organism>
<dbReference type="Gene3D" id="1.10.20.140">
    <property type="match status" value="1"/>
</dbReference>
<evidence type="ECO:0000256" key="2">
    <source>
        <dbReference type="ARBA" id="ARBA00022679"/>
    </source>
</evidence>
<evidence type="ECO:0000256" key="6">
    <source>
        <dbReference type="RuleBase" id="RU003783"/>
    </source>
</evidence>
<comment type="catalytic activity">
    <reaction evidence="5 6">
        <text>adenosine(37) in tRNA + dimethylallyl diphosphate = N(6)-dimethylallyladenosine(37) in tRNA + diphosphate</text>
        <dbReference type="Rhea" id="RHEA:26482"/>
        <dbReference type="Rhea" id="RHEA-COMP:10162"/>
        <dbReference type="Rhea" id="RHEA-COMP:10375"/>
        <dbReference type="ChEBI" id="CHEBI:33019"/>
        <dbReference type="ChEBI" id="CHEBI:57623"/>
        <dbReference type="ChEBI" id="CHEBI:74411"/>
        <dbReference type="ChEBI" id="CHEBI:74415"/>
        <dbReference type="EC" id="2.5.1.75"/>
    </reaction>
</comment>
<evidence type="ECO:0000256" key="8">
    <source>
        <dbReference type="SAM" id="MobiDB-lite"/>
    </source>
</evidence>
<name>A0A5N7C588_PETAA</name>
<dbReference type="OrthoDB" id="775260at2759"/>
<feature type="region of interest" description="Disordered" evidence="8">
    <location>
        <begin position="136"/>
        <end position="155"/>
    </location>
</feature>
<dbReference type="GO" id="GO:0052381">
    <property type="term" value="F:tRNA dimethylallyltransferase activity"/>
    <property type="evidence" value="ECO:0007669"/>
    <property type="project" value="UniProtKB-UniRule"/>
</dbReference>
<dbReference type="Pfam" id="PF01715">
    <property type="entry name" value="IPPT"/>
    <property type="match status" value="1"/>
</dbReference>
<dbReference type="NCBIfam" id="TIGR00174">
    <property type="entry name" value="miaA"/>
    <property type="match status" value="1"/>
</dbReference>
<dbReference type="GO" id="GO:0005524">
    <property type="term" value="F:ATP binding"/>
    <property type="evidence" value="ECO:0007669"/>
    <property type="project" value="UniProtKB-UniRule"/>
</dbReference>
<feature type="region of interest" description="Disordered" evidence="8">
    <location>
        <begin position="461"/>
        <end position="493"/>
    </location>
</feature>
<dbReference type="EC" id="2.5.1.75" evidence="5 6"/>
<feature type="compositionally biased region" description="Basic and acidic residues" evidence="8">
    <location>
        <begin position="461"/>
        <end position="480"/>
    </location>
</feature>
<dbReference type="PANTHER" id="PTHR11088">
    <property type="entry name" value="TRNA DIMETHYLALLYLTRANSFERASE"/>
    <property type="match status" value="1"/>
</dbReference>
<dbReference type="InterPro" id="IPR036236">
    <property type="entry name" value="Znf_C2H2_sf"/>
</dbReference>
<evidence type="ECO:0000256" key="5">
    <source>
        <dbReference type="PIRNR" id="PIRNR039110"/>
    </source>
</evidence>
<comment type="function">
    <text evidence="5">Catalyzes the transfer of a dimethylallyl group onto the adenine at position 37.</text>
</comment>
<dbReference type="EMBL" id="ML735273">
    <property type="protein sequence ID" value="KAE8388857.1"/>
    <property type="molecule type" value="Genomic_DNA"/>
</dbReference>
<feature type="compositionally biased region" description="Polar residues" evidence="8">
    <location>
        <begin position="484"/>
        <end position="493"/>
    </location>
</feature>
<keyword evidence="4 5" id="KW-0067">ATP-binding</keyword>
<evidence type="ECO:0000256" key="3">
    <source>
        <dbReference type="ARBA" id="ARBA00022741"/>
    </source>
</evidence>
<evidence type="ECO:0000256" key="1">
    <source>
        <dbReference type="ARBA" id="ARBA00005842"/>
    </source>
</evidence>
<dbReference type="PROSITE" id="PS00028">
    <property type="entry name" value="ZINC_FINGER_C2H2_1"/>
    <property type="match status" value="1"/>
</dbReference>
<dbReference type="SUPFAM" id="SSF52540">
    <property type="entry name" value="P-loop containing nucleoside triphosphate hydrolases"/>
    <property type="match status" value="2"/>
</dbReference>
<dbReference type="InterPro" id="IPR039657">
    <property type="entry name" value="Dimethylallyltransferase"/>
</dbReference>
<dbReference type="InterPro" id="IPR013087">
    <property type="entry name" value="Znf_C2H2_type"/>
</dbReference>
<protein>
    <recommendedName>
        <fullName evidence="5 6">tRNA dimethylallyltransferase</fullName>
        <ecNumber evidence="5 6">2.5.1.75</ecNumber>
    </recommendedName>
</protein>
<dbReference type="GO" id="GO:0005739">
    <property type="term" value="C:mitochondrion"/>
    <property type="evidence" value="ECO:0007669"/>
    <property type="project" value="TreeGrafter"/>
</dbReference>
<evidence type="ECO:0000256" key="7">
    <source>
        <dbReference type="RuleBase" id="RU003785"/>
    </source>
</evidence>
<keyword evidence="2 5" id="KW-0808">Transferase</keyword>
<evidence type="ECO:0000256" key="4">
    <source>
        <dbReference type="ARBA" id="ARBA00022840"/>
    </source>
</evidence>
<comment type="similarity">
    <text evidence="1 5 7">Belongs to the IPP transferase family.</text>
</comment>
<dbReference type="InterPro" id="IPR018022">
    <property type="entry name" value="IPT"/>
</dbReference>
<dbReference type="SUPFAM" id="SSF57667">
    <property type="entry name" value="beta-beta-alpha zinc fingers"/>
    <property type="match status" value="1"/>
</dbReference>
<dbReference type="Gene3D" id="3.40.50.300">
    <property type="entry name" value="P-loop containing nucleotide triphosphate hydrolases"/>
    <property type="match status" value="1"/>
</dbReference>
<keyword evidence="5 6" id="KW-0819">tRNA processing</keyword>
<dbReference type="GO" id="GO:0006400">
    <property type="term" value="P:tRNA modification"/>
    <property type="evidence" value="ECO:0007669"/>
    <property type="project" value="TreeGrafter"/>
</dbReference>
<dbReference type="FunFam" id="1.10.20.140:FF:000003">
    <property type="entry name" value="tRNA dimethylallyltransferase"/>
    <property type="match status" value="1"/>
</dbReference>
<accession>A0A5N7C588</accession>
<dbReference type="PANTHER" id="PTHR11088:SF89">
    <property type="entry name" value="TRNA DIMETHYLALLYLTRANSFERASE"/>
    <property type="match status" value="1"/>
</dbReference>
<dbReference type="OMA" id="WGLHLKS"/>
<dbReference type="AlphaFoldDB" id="A0A5N7C588"/>
<dbReference type="Gene3D" id="3.30.160.60">
    <property type="entry name" value="Classic Zinc Finger"/>
    <property type="match status" value="1"/>
</dbReference>
<dbReference type="PIRSF" id="PIRSF039110">
    <property type="entry name" value="IPP_transferase"/>
    <property type="match status" value="1"/>
</dbReference>
<proteinExistence type="inferred from homology"/>
<gene>
    <name evidence="9" type="ORF">BDV23DRAFT_173561</name>
</gene>
<reference evidence="9" key="1">
    <citation type="submission" date="2019-04" db="EMBL/GenBank/DDBJ databases">
        <title>Friends and foes A comparative genomics studyof 23 Aspergillus species from section Flavi.</title>
        <authorList>
            <consortium name="DOE Joint Genome Institute"/>
            <person name="Kjaerbolling I."/>
            <person name="Vesth T."/>
            <person name="Frisvad J.C."/>
            <person name="Nybo J.L."/>
            <person name="Theobald S."/>
            <person name="Kildgaard S."/>
            <person name="Isbrandt T."/>
            <person name="Kuo A."/>
            <person name="Sato A."/>
            <person name="Lyhne E.K."/>
            <person name="Kogle M.E."/>
            <person name="Wiebenga A."/>
            <person name="Kun R.S."/>
            <person name="Lubbers R.J."/>
            <person name="Makela M.R."/>
            <person name="Barry K."/>
            <person name="Chovatia M."/>
            <person name="Clum A."/>
            <person name="Daum C."/>
            <person name="Haridas S."/>
            <person name="He G."/>
            <person name="LaButti K."/>
            <person name="Lipzen A."/>
            <person name="Mondo S."/>
            <person name="Riley R."/>
            <person name="Salamov A."/>
            <person name="Simmons B.A."/>
            <person name="Magnuson J.K."/>
            <person name="Henrissat B."/>
            <person name="Mortensen U.H."/>
            <person name="Larsen T.O."/>
            <person name="Devries R.P."/>
            <person name="Grigoriev I.V."/>
            <person name="Machida M."/>
            <person name="Baker S.E."/>
            <person name="Andersen M.R."/>
        </authorList>
    </citation>
    <scope>NUCLEOTIDE SEQUENCE [LARGE SCALE GENOMIC DNA]</scope>
    <source>
        <strain evidence="9">IBT 14317</strain>
    </source>
</reference>
<keyword evidence="5" id="KW-0963">Cytoplasm</keyword>
<sequence length="493" mass="55802">MRIFLRYPFFSRRPFSMQPLIAIVGATGTGKSKLAVDLASRFNGEIINGDAMQMYRGLPIITNQIPMDERNGIRHHLISCIELGEEPWRVGLFKSECLRIIKGIHSRRRLPILVGGTHYYTQAVLFKDQLVGEGSDEFQGAGARSDGESEDSSTKWPILDAPTDVVLQKLREVDPAMADRWHPNETRKIRRSLEIYFQTGRPASEVYAEQKRSKQAAMTNGDPTANEGQLRFPTMVFWVHSEKETLISRLEKRVDVMIEQGLMAEAQIMSDYIRGQKTQGASIDLTRGVWVAIGFKELAPYFEALHNSSLSVQELEALKKSCIESIKIATRQYSVSQVKWIRNKLWRTLAEAGMTHILYLLDSTNVEEWRECITEPSELLTQALLKGESAPDPKSLSKLASTILGAKEAQSQKDAGSSAKCFTCGICRKTMVNEEQWHIHLNGHSHKRVLKAIAKRAEREEFLQERRESTRSISRDKGSESSDEQNSLSDLFQ</sequence>
<keyword evidence="3 5" id="KW-0547">Nucleotide-binding</keyword>
<dbReference type="InterPro" id="IPR030666">
    <property type="entry name" value="IPP_transferase_euk"/>
</dbReference>
<accession>A0A5N6G633</accession>
<dbReference type="InterPro" id="IPR027417">
    <property type="entry name" value="P-loop_NTPase"/>
</dbReference>
<evidence type="ECO:0000313" key="9">
    <source>
        <dbReference type="EMBL" id="KAE8388857.1"/>
    </source>
</evidence>
<dbReference type="Pfam" id="PF12874">
    <property type="entry name" value="zf-met"/>
    <property type="match status" value="1"/>
</dbReference>
<dbReference type="HAMAP" id="MF_00185">
    <property type="entry name" value="IPP_trans"/>
    <property type="match status" value="1"/>
</dbReference>
<dbReference type="Proteomes" id="UP000326877">
    <property type="component" value="Unassembled WGS sequence"/>
</dbReference>